<sequence>MSRVQCPNAFHGVKYTELYSHFMRKLCLKLAPLCCRWSTSRLELPQQIQTRRILLESTVSTVHDLLESLGHNWSRVPLAATGTTHFSTHIIDHRAPRPHAMKFLTPFLLALAITAVSAAEMATTAPSLSTSSSLSTSASASTSASDSASSSGSSVSSASASVGSSDTDSASAGSATDSGFSSASSNSTDTVQVGDSESGSSGSEDLAIQSDKWSGDNSGSSASGLGDAASAASGSRADTGSSSGAASIQTVTFYASATIAVALGALL</sequence>
<evidence type="ECO:0000256" key="1">
    <source>
        <dbReference type="SAM" id="MobiDB-lite"/>
    </source>
</evidence>
<protein>
    <submittedName>
        <fullName evidence="2">Uncharacterized protein</fullName>
    </submittedName>
</protein>
<keyword evidence="3" id="KW-1185">Reference proteome</keyword>
<dbReference type="AlphaFoldDB" id="A0A8T1WCT4"/>
<reference evidence="2" key="1">
    <citation type="submission" date="2021-02" db="EMBL/GenBank/DDBJ databases">
        <authorList>
            <person name="Palmer J.M."/>
        </authorList>
    </citation>
    <scope>NUCLEOTIDE SEQUENCE</scope>
    <source>
        <strain evidence="2">SCRP734</strain>
    </source>
</reference>
<comment type="caution">
    <text evidence="2">The sequence shown here is derived from an EMBL/GenBank/DDBJ whole genome shotgun (WGS) entry which is preliminary data.</text>
</comment>
<dbReference type="EMBL" id="JAGDFM010000020">
    <property type="protein sequence ID" value="KAG7391507.1"/>
    <property type="molecule type" value="Genomic_DNA"/>
</dbReference>
<feature type="region of interest" description="Disordered" evidence="1">
    <location>
        <begin position="126"/>
        <end position="243"/>
    </location>
</feature>
<feature type="compositionally biased region" description="Low complexity" evidence="1">
    <location>
        <begin position="126"/>
        <end position="205"/>
    </location>
</feature>
<evidence type="ECO:0000313" key="2">
    <source>
        <dbReference type="EMBL" id="KAG7391507.1"/>
    </source>
</evidence>
<dbReference type="Proteomes" id="UP000694044">
    <property type="component" value="Unassembled WGS sequence"/>
</dbReference>
<accession>A0A8T1WCT4</accession>
<gene>
    <name evidence="2" type="ORF">PHYPSEUDO_004577</name>
</gene>
<evidence type="ECO:0000313" key="3">
    <source>
        <dbReference type="Proteomes" id="UP000694044"/>
    </source>
</evidence>
<feature type="compositionally biased region" description="Low complexity" evidence="1">
    <location>
        <begin position="215"/>
        <end position="243"/>
    </location>
</feature>
<name>A0A8T1WCT4_9STRA</name>
<organism evidence="2 3">
    <name type="scientific">Phytophthora pseudosyringae</name>
    <dbReference type="NCBI Taxonomy" id="221518"/>
    <lineage>
        <taxon>Eukaryota</taxon>
        <taxon>Sar</taxon>
        <taxon>Stramenopiles</taxon>
        <taxon>Oomycota</taxon>
        <taxon>Peronosporomycetes</taxon>
        <taxon>Peronosporales</taxon>
        <taxon>Peronosporaceae</taxon>
        <taxon>Phytophthora</taxon>
    </lineage>
</organism>
<proteinExistence type="predicted"/>